<gene>
    <name evidence="4" type="ORF">D8I35_00020</name>
</gene>
<organism evidence="4 5">
    <name type="scientific">Corticibacter populi</name>
    <dbReference type="NCBI Taxonomy" id="1550736"/>
    <lineage>
        <taxon>Bacteria</taxon>
        <taxon>Pseudomonadati</taxon>
        <taxon>Pseudomonadota</taxon>
        <taxon>Betaproteobacteria</taxon>
        <taxon>Burkholderiales</taxon>
        <taxon>Comamonadaceae</taxon>
        <taxon>Corticibacter</taxon>
    </lineage>
</organism>
<accession>A0A3M6QY87</accession>
<feature type="domain" description="OmpR/PhoB-type" evidence="3">
    <location>
        <begin position="161"/>
        <end position="262"/>
    </location>
</feature>
<dbReference type="SUPFAM" id="SSF52172">
    <property type="entry name" value="CheY-like"/>
    <property type="match status" value="1"/>
</dbReference>
<dbReference type="InterPro" id="IPR016032">
    <property type="entry name" value="Sig_transdc_resp-reg_C-effctor"/>
</dbReference>
<dbReference type="EMBL" id="RDQO01000001">
    <property type="protein sequence ID" value="RMX07579.1"/>
    <property type="molecule type" value="Genomic_DNA"/>
</dbReference>
<dbReference type="PROSITE" id="PS51755">
    <property type="entry name" value="OMPR_PHOB"/>
    <property type="match status" value="1"/>
</dbReference>
<evidence type="ECO:0000259" key="3">
    <source>
        <dbReference type="PROSITE" id="PS51755"/>
    </source>
</evidence>
<name>A0A3M6QY87_9BURK</name>
<dbReference type="GO" id="GO:0000160">
    <property type="term" value="P:phosphorelay signal transduction system"/>
    <property type="evidence" value="ECO:0007669"/>
    <property type="project" value="InterPro"/>
</dbReference>
<evidence type="ECO:0000256" key="1">
    <source>
        <dbReference type="ARBA" id="ARBA00023125"/>
    </source>
</evidence>
<dbReference type="Gene3D" id="1.10.10.10">
    <property type="entry name" value="Winged helix-like DNA-binding domain superfamily/Winged helix DNA-binding domain"/>
    <property type="match status" value="1"/>
</dbReference>
<keyword evidence="5" id="KW-1185">Reference proteome</keyword>
<dbReference type="InterPro" id="IPR011006">
    <property type="entry name" value="CheY-like_superfamily"/>
</dbReference>
<feature type="DNA-binding region" description="OmpR/PhoB-type" evidence="2">
    <location>
        <begin position="161"/>
        <end position="262"/>
    </location>
</feature>
<reference evidence="4 5" key="1">
    <citation type="submission" date="2018-10" db="EMBL/GenBank/DDBJ databases">
        <title>Draft genome of Cortibacter populi DSM10536.</title>
        <authorList>
            <person name="Bernier A.-M."/>
            <person name="Bernard K."/>
        </authorList>
    </citation>
    <scope>NUCLEOTIDE SEQUENCE [LARGE SCALE GENOMIC DNA]</scope>
    <source>
        <strain evidence="4 5">DSM 105136</strain>
    </source>
</reference>
<evidence type="ECO:0000256" key="2">
    <source>
        <dbReference type="PROSITE-ProRule" id="PRU01091"/>
    </source>
</evidence>
<sequence>MPLRLNSSISRAPITEPVVLTMKTMTGIAIGALDALPDLLRQVGVRVRTCTSRRDLLIECGSPGTAVVILHASMSQSEDIHSLCLHLQASLRLRVVMLGVDDVAARARMLYSGADVCLPGDAGEEEIIATILAMTRRFLQWSAAEASWRACDRPVTHPRPEPALTSGTWELDLDAKLLRAPSGATIVLTPFECCILDITARHAQRLLRHSTWARLKERLLPDDTGHTPLKVSVSRLRSKVRRKTGEELPLRTFHRVGYQLTEPLNVRGTVRLSRLEEASEPAAATVMPER</sequence>
<comment type="caution">
    <text evidence="4">The sequence shown here is derived from an EMBL/GenBank/DDBJ whole genome shotgun (WGS) entry which is preliminary data.</text>
</comment>
<dbReference type="AlphaFoldDB" id="A0A3M6QY87"/>
<dbReference type="Proteomes" id="UP000278006">
    <property type="component" value="Unassembled WGS sequence"/>
</dbReference>
<evidence type="ECO:0000313" key="5">
    <source>
        <dbReference type="Proteomes" id="UP000278006"/>
    </source>
</evidence>
<evidence type="ECO:0000313" key="4">
    <source>
        <dbReference type="EMBL" id="RMX07579.1"/>
    </source>
</evidence>
<dbReference type="SUPFAM" id="SSF46894">
    <property type="entry name" value="C-terminal effector domain of the bipartite response regulators"/>
    <property type="match status" value="1"/>
</dbReference>
<protein>
    <submittedName>
        <fullName evidence="4">DNA-binding response regulator</fullName>
    </submittedName>
</protein>
<dbReference type="GO" id="GO:0006355">
    <property type="term" value="P:regulation of DNA-templated transcription"/>
    <property type="evidence" value="ECO:0007669"/>
    <property type="project" value="InterPro"/>
</dbReference>
<dbReference type="GO" id="GO:0003677">
    <property type="term" value="F:DNA binding"/>
    <property type="evidence" value="ECO:0007669"/>
    <property type="project" value="UniProtKB-UniRule"/>
</dbReference>
<keyword evidence="1 2" id="KW-0238">DNA-binding</keyword>
<proteinExistence type="predicted"/>
<dbReference type="InterPro" id="IPR036388">
    <property type="entry name" value="WH-like_DNA-bd_sf"/>
</dbReference>
<dbReference type="InterPro" id="IPR001867">
    <property type="entry name" value="OmpR/PhoB-type_DNA-bd"/>
</dbReference>